<keyword evidence="2" id="KW-0012">Acyltransferase</keyword>
<dbReference type="GO" id="GO:0016747">
    <property type="term" value="F:acyltransferase activity, transferring groups other than amino-acyl groups"/>
    <property type="evidence" value="ECO:0007669"/>
    <property type="project" value="InterPro"/>
</dbReference>
<evidence type="ECO:0000259" key="4">
    <source>
        <dbReference type="PROSITE" id="PS51186"/>
    </source>
</evidence>
<reference evidence="5 6" key="1">
    <citation type="submission" date="2019-10" db="EMBL/GenBank/DDBJ databases">
        <title>Rubrobacter sp nov SCSIO 52090 isolated from a deep-sea sediment in the South China Sea.</title>
        <authorList>
            <person name="Chen R.W."/>
        </authorList>
    </citation>
    <scope>NUCLEOTIDE SEQUENCE [LARGE SCALE GENOMIC DNA]</scope>
    <source>
        <strain evidence="5 6">SCSIO 52909</strain>
    </source>
</reference>
<dbReference type="CDD" id="cd04301">
    <property type="entry name" value="NAT_SF"/>
    <property type="match status" value="1"/>
</dbReference>
<evidence type="ECO:0000313" key="6">
    <source>
        <dbReference type="Proteomes" id="UP000501452"/>
    </source>
</evidence>
<name>A0A6G8QAT6_9ACTN</name>
<feature type="region of interest" description="Disordered" evidence="3">
    <location>
        <begin position="1"/>
        <end position="76"/>
    </location>
</feature>
<evidence type="ECO:0000313" key="5">
    <source>
        <dbReference type="EMBL" id="QIN83543.1"/>
    </source>
</evidence>
<dbReference type="PANTHER" id="PTHR43420">
    <property type="entry name" value="ACETYLTRANSFERASE"/>
    <property type="match status" value="1"/>
</dbReference>
<dbReference type="KEGG" id="rub:GBA63_13535"/>
<keyword evidence="6" id="KW-1185">Reference proteome</keyword>
<dbReference type="InterPro" id="IPR050680">
    <property type="entry name" value="YpeA/RimI_acetyltransf"/>
</dbReference>
<dbReference type="PROSITE" id="PS51186">
    <property type="entry name" value="GNAT"/>
    <property type="match status" value="1"/>
</dbReference>
<evidence type="ECO:0000256" key="3">
    <source>
        <dbReference type="SAM" id="MobiDB-lite"/>
    </source>
</evidence>
<gene>
    <name evidence="5" type="ORF">GBA63_13535</name>
</gene>
<evidence type="ECO:0000256" key="1">
    <source>
        <dbReference type="ARBA" id="ARBA00022679"/>
    </source>
</evidence>
<dbReference type="AlphaFoldDB" id="A0A6G8QAT6"/>
<proteinExistence type="predicted"/>
<dbReference type="PANTHER" id="PTHR43420:SF12">
    <property type="entry name" value="N-ACETYLTRANSFERASE DOMAIN-CONTAINING PROTEIN"/>
    <property type="match status" value="1"/>
</dbReference>
<feature type="domain" description="N-acetyltransferase" evidence="4">
    <location>
        <begin position="77"/>
        <end position="217"/>
    </location>
</feature>
<feature type="compositionally biased region" description="Basic residues" evidence="3">
    <location>
        <begin position="17"/>
        <end position="30"/>
    </location>
</feature>
<dbReference type="SUPFAM" id="SSF55729">
    <property type="entry name" value="Acyl-CoA N-acyltransferases (Nat)"/>
    <property type="match status" value="1"/>
</dbReference>
<protein>
    <submittedName>
        <fullName evidence="5">GNAT family N-acetyltransferase</fullName>
    </submittedName>
</protein>
<feature type="compositionally biased region" description="Basic and acidic residues" evidence="3">
    <location>
        <begin position="1"/>
        <end position="14"/>
    </location>
</feature>
<dbReference type="EMBL" id="CP045119">
    <property type="protein sequence ID" value="QIN83543.1"/>
    <property type="molecule type" value="Genomic_DNA"/>
</dbReference>
<sequence>MPRPDGGRLRDDPRPAGPRRRPGRGLRGRRGFPSGPPRGLDRGDGGGGQPPLRRDGPGRRGVRARGSAGRLAAQKEGRVRNVRIVSEPRANPGDAEVVRQGIDLFNVAATGDADYSPLAIFLKDDRGAVLGGALGDVWGGWLDLSTLWVAGPLRGQGHGTKLLQAAEEEAREQGCTGVFLTTFSFQARPFYESLGYEVVADIPGYPVGHTYHVLKKTLA</sequence>
<dbReference type="InterPro" id="IPR016181">
    <property type="entry name" value="Acyl_CoA_acyltransferase"/>
</dbReference>
<keyword evidence="1 5" id="KW-0808">Transferase</keyword>
<dbReference type="InterPro" id="IPR000182">
    <property type="entry name" value="GNAT_dom"/>
</dbReference>
<organism evidence="5 6">
    <name type="scientific">Rubrobacter tropicus</name>
    <dbReference type="NCBI Taxonomy" id="2653851"/>
    <lineage>
        <taxon>Bacteria</taxon>
        <taxon>Bacillati</taxon>
        <taxon>Actinomycetota</taxon>
        <taxon>Rubrobacteria</taxon>
        <taxon>Rubrobacterales</taxon>
        <taxon>Rubrobacteraceae</taxon>
        <taxon>Rubrobacter</taxon>
    </lineage>
</organism>
<accession>A0A6G8QAT6</accession>
<evidence type="ECO:0000256" key="2">
    <source>
        <dbReference type="ARBA" id="ARBA00023315"/>
    </source>
</evidence>
<dbReference type="Pfam" id="PF00583">
    <property type="entry name" value="Acetyltransf_1"/>
    <property type="match status" value="1"/>
</dbReference>
<dbReference type="Gene3D" id="3.40.630.30">
    <property type="match status" value="1"/>
</dbReference>
<dbReference type="Proteomes" id="UP000501452">
    <property type="component" value="Chromosome"/>
</dbReference>